<keyword evidence="5" id="KW-1185">Reference proteome</keyword>
<feature type="transmembrane region" description="Helical" evidence="1">
    <location>
        <begin position="86"/>
        <end position="103"/>
    </location>
</feature>
<dbReference type="Pfam" id="PF04773">
    <property type="entry name" value="FecR"/>
    <property type="match status" value="1"/>
</dbReference>
<protein>
    <submittedName>
        <fullName evidence="4">DUF4974 domain-containing protein</fullName>
    </submittedName>
</protein>
<feature type="domain" description="Protein FecR C-terminal" evidence="3">
    <location>
        <begin position="307"/>
        <end position="376"/>
    </location>
</feature>
<reference evidence="4 5" key="1">
    <citation type="submission" date="2020-04" db="EMBL/GenBank/DDBJ databases">
        <authorList>
            <person name="Yin C."/>
        </authorList>
    </citation>
    <scope>NUCLEOTIDE SEQUENCE [LARGE SCALE GENOMIC DNA]</scope>
    <source>
        <strain evidence="4 5">Ae27</strain>
    </source>
</reference>
<dbReference type="InterPro" id="IPR032508">
    <property type="entry name" value="FecR_C"/>
</dbReference>
<accession>A0A847RJ33</accession>
<dbReference type="InterPro" id="IPR012373">
    <property type="entry name" value="Ferrdict_sens_TM"/>
</dbReference>
<dbReference type="Pfam" id="PF16344">
    <property type="entry name" value="FecR_C"/>
    <property type="match status" value="1"/>
</dbReference>
<keyword evidence="1" id="KW-1133">Transmembrane helix</keyword>
<evidence type="ECO:0000313" key="4">
    <source>
        <dbReference type="EMBL" id="NLR65890.1"/>
    </source>
</evidence>
<sequence>MEQADIHILSAILSGELQPEDPVVQSWLQEDPARAVLLEEPEQLREVVEAWRLQQTFDTDNMWARVTQEAEAAPTAVRQRYVLMRWRAAAAVLLLAAGAYWFMQRTKKAAPAVDVLAVAQQKPAGNFAILQAGGEEVSLQGKDSSFMMGGNRVDVRNGRMQVATGKPEQYTLRTPRGANYQVQLPDGSKVWLNAQSSIDYPSVFTGNERMVTVTGEVYFEVAAKAEQPFVVHAGRQEITVLGTAFCVRRYEEEQQGLTTLVSGKVKVQAVGKEQVLQPGQQAVVTGDQLQITPVDTEDFTSWKDGWIRFRNKPLTVILQAISRWYDIDIKADEQQLTGQYFTCYINKEQGLGECIQSLNNSTNQFSFSLQGSTITVTKK</sequence>
<dbReference type="PIRSF" id="PIRSF018266">
    <property type="entry name" value="FecR"/>
    <property type="match status" value="1"/>
</dbReference>
<dbReference type="PANTHER" id="PTHR30273">
    <property type="entry name" value="PERIPLASMIC SIGNAL SENSOR AND SIGMA FACTOR ACTIVATOR FECR-RELATED"/>
    <property type="match status" value="1"/>
</dbReference>
<evidence type="ECO:0000313" key="5">
    <source>
        <dbReference type="Proteomes" id="UP000570474"/>
    </source>
</evidence>
<dbReference type="AlphaFoldDB" id="A0A847RJ33"/>
<comment type="caution">
    <text evidence="4">The sequence shown here is derived from an EMBL/GenBank/DDBJ whole genome shotgun (WGS) entry which is preliminary data.</text>
</comment>
<dbReference type="PANTHER" id="PTHR30273:SF2">
    <property type="entry name" value="PROTEIN FECR"/>
    <property type="match status" value="1"/>
</dbReference>
<feature type="domain" description="FecR protein" evidence="2">
    <location>
        <begin position="171"/>
        <end position="266"/>
    </location>
</feature>
<dbReference type="Gene3D" id="2.60.120.1440">
    <property type="match status" value="1"/>
</dbReference>
<evidence type="ECO:0000256" key="1">
    <source>
        <dbReference type="SAM" id="Phobius"/>
    </source>
</evidence>
<dbReference type="EMBL" id="JABAIA010000002">
    <property type="protein sequence ID" value="NLR65890.1"/>
    <property type="molecule type" value="Genomic_DNA"/>
</dbReference>
<dbReference type="Gene3D" id="3.55.50.30">
    <property type="match status" value="1"/>
</dbReference>
<dbReference type="Proteomes" id="UP000570474">
    <property type="component" value="Unassembled WGS sequence"/>
</dbReference>
<proteinExistence type="predicted"/>
<keyword evidence="1" id="KW-0812">Transmembrane</keyword>
<keyword evidence="1" id="KW-0472">Membrane</keyword>
<gene>
    <name evidence="4" type="ORF">HGH92_16405</name>
</gene>
<name>A0A847RJ33_9BACT</name>
<dbReference type="GO" id="GO:0016989">
    <property type="term" value="F:sigma factor antagonist activity"/>
    <property type="evidence" value="ECO:0007669"/>
    <property type="project" value="TreeGrafter"/>
</dbReference>
<dbReference type="InterPro" id="IPR006860">
    <property type="entry name" value="FecR"/>
</dbReference>
<evidence type="ECO:0000259" key="3">
    <source>
        <dbReference type="Pfam" id="PF16344"/>
    </source>
</evidence>
<organism evidence="4 5">
    <name type="scientific">Chitinophaga varians</name>
    <dbReference type="NCBI Taxonomy" id="2202339"/>
    <lineage>
        <taxon>Bacteria</taxon>
        <taxon>Pseudomonadati</taxon>
        <taxon>Bacteroidota</taxon>
        <taxon>Chitinophagia</taxon>
        <taxon>Chitinophagales</taxon>
        <taxon>Chitinophagaceae</taxon>
        <taxon>Chitinophaga</taxon>
    </lineage>
</organism>
<dbReference type="RefSeq" id="WP_168871854.1">
    <property type="nucleotide sequence ID" value="NZ_JABAIA010000002.1"/>
</dbReference>
<evidence type="ECO:0000259" key="2">
    <source>
        <dbReference type="Pfam" id="PF04773"/>
    </source>
</evidence>